<keyword evidence="7" id="KW-0131">Cell cycle</keyword>
<evidence type="ECO:0000313" key="11">
    <source>
        <dbReference type="Proteomes" id="UP000294947"/>
    </source>
</evidence>
<dbReference type="InterPro" id="IPR007793">
    <property type="entry name" value="DivIVA_fam"/>
</dbReference>
<feature type="region of interest" description="Disordered" evidence="9">
    <location>
        <begin position="1"/>
        <end position="27"/>
    </location>
</feature>
<dbReference type="InterPro" id="IPR019933">
    <property type="entry name" value="DivIVA_domain"/>
</dbReference>
<comment type="subcellular location">
    <subcellularLocation>
        <location evidence="1">Cytoplasm</location>
    </subcellularLocation>
</comment>
<keyword evidence="11" id="KW-1185">Reference proteome</keyword>
<sequence length="432" mass="46930">MASSDARASGTSHPGARARRGPPRVWSSVDDQVGWTVRAQPPGPLSAVGRALGAACDERPISRVPGRVDLRRRPGQAVRAERAGRGLGRSTPGMRPKVGGTCPGGPRMLTPDDVRNVAFARSWRRNRGYDEREVDELLERVEATLRGKRLVTARDVLTARFSPGRPGRSYKKSQVAEFLDQVALTLMKREVRESERREKQGGAVSEEKTVVRRATPVVEPAPRRGEAVQPGRVEVFSSSAAQQNVLDKAEVDAFMDRVEATLRGADTLTAQDVLGARFNPPGPGRPGYQEASVFAFLVMVSTMIKNMTPRQRPQAVPAQRMPIARAFPRALVAGTPQLTPEAIGSVVLHGSAGNEHGYDEDEVDDFLDRVADTLRGADTLTSRDVQSVAFRAQPEPGTGYDRAEVDSLLDLIAERLDADAPVSARRNERSPG</sequence>
<evidence type="ECO:0000256" key="4">
    <source>
        <dbReference type="ARBA" id="ARBA00022490"/>
    </source>
</evidence>
<dbReference type="Proteomes" id="UP000294947">
    <property type="component" value="Unassembled WGS sequence"/>
</dbReference>
<organism evidence="10 11">
    <name type="scientific">Saccharopolyspora elongata</name>
    <dbReference type="NCBI Taxonomy" id="2530387"/>
    <lineage>
        <taxon>Bacteria</taxon>
        <taxon>Bacillati</taxon>
        <taxon>Actinomycetota</taxon>
        <taxon>Actinomycetes</taxon>
        <taxon>Pseudonocardiales</taxon>
        <taxon>Pseudonocardiaceae</taxon>
        <taxon>Saccharopolyspora</taxon>
    </lineage>
</organism>
<keyword evidence="4" id="KW-0963">Cytoplasm</keyword>
<gene>
    <name evidence="10" type="ORF">E1288_02535</name>
</gene>
<comment type="similarity">
    <text evidence="2">Belongs to the DivIVA family.</text>
</comment>
<feature type="compositionally biased region" description="Basic and acidic residues" evidence="9">
    <location>
        <begin position="193"/>
        <end position="210"/>
    </location>
</feature>
<evidence type="ECO:0000256" key="2">
    <source>
        <dbReference type="ARBA" id="ARBA00009008"/>
    </source>
</evidence>
<dbReference type="AlphaFoldDB" id="A0A4R4ZC88"/>
<evidence type="ECO:0000256" key="1">
    <source>
        <dbReference type="ARBA" id="ARBA00004496"/>
    </source>
</evidence>
<comment type="caution">
    <text evidence="10">The sequence shown here is derived from an EMBL/GenBank/DDBJ whole genome shotgun (WGS) entry which is preliminary data.</text>
</comment>
<dbReference type="PANTHER" id="PTHR35794:SF2">
    <property type="entry name" value="CELL DIVISION PROTEIN DIVIVA"/>
    <property type="match status" value="1"/>
</dbReference>
<evidence type="ECO:0000256" key="7">
    <source>
        <dbReference type="ARBA" id="ARBA00023306"/>
    </source>
</evidence>
<dbReference type="GO" id="GO:0005737">
    <property type="term" value="C:cytoplasm"/>
    <property type="evidence" value="ECO:0007669"/>
    <property type="project" value="UniProtKB-SubCell"/>
</dbReference>
<evidence type="ECO:0000256" key="9">
    <source>
        <dbReference type="SAM" id="MobiDB-lite"/>
    </source>
</evidence>
<protein>
    <recommendedName>
        <fullName evidence="3">Cell wall synthesis protein Wag31</fullName>
    </recommendedName>
    <alternativeName>
        <fullName evidence="8">Antigen 84</fullName>
    </alternativeName>
</protein>
<evidence type="ECO:0000256" key="8">
    <source>
        <dbReference type="ARBA" id="ARBA00031737"/>
    </source>
</evidence>
<dbReference type="PANTHER" id="PTHR35794">
    <property type="entry name" value="CELL DIVISION PROTEIN DIVIVA"/>
    <property type="match status" value="1"/>
</dbReference>
<name>A0A4R4ZC88_9PSEU</name>
<evidence type="ECO:0000256" key="6">
    <source>
        <dbReference type="ARBA" id="ARBA00023054"/>
    </source>
</evidence>
<evidence type="ECO:0000256" key="5">
    <source>
        <dbReference type="ARBA" id="ARBA00022618"/>
    </source>
</evidence>
<keyword evidence="6" id="KW-0175">Coiled coil</keyword>
<reference evidence="10 11" key="1">
    <citation type="submission" date="2019-03" db="EMBL/GenBank/DDBJ databases">
        <title>Draft genome sequences of novel Actinobacteria.</title>
        <authorList>
            <person name="Sahin N."/>
            <person name="Ay H."/>
            <person name="Saygin H."/>
        </authorList>
    </citation>
    <scope>NUCLEOTIDE SEQUENCE [LARGE SCALE GENOMIC DNA]</scope>
    <source>
        <strain evidence="10 11">7K502</strain>
    </source>
</reference>
<dbReference type="Gene3D" id="6.10.250.660">
    <property type="match status" value="4"/>
</dbReference>
<proteinExistence type="inferred from homology"/>
<feature type="region of interest" description="Disordered" evidence="9">
    <location>
        <begin position="74"/>
        <end position="106"/>
    </location>
</feature>
<keyword evidence="5" id="KW-0132">Cell division</keyword>
<evidence type="ECO:0000256" key="3">
    <source>
        <dbReference type="ARBA" id="ARBA00018787"/>
    </source>
</evidence>
<feature type="region of interest" description="Disordered" evidence="9">
    <location>
        <begin position="193"/>
        <end position="229"/>
    </location>
</feature>
<accession>A0A4R4ZC88</accession>
<dbReference type="OrthoDB" id="5198800at2"/>
<evidence type="ECO:0000313" key="10">
    <source>
        <dbReference type="EMBL" id="TDD56051.1"/>
    </source>
</evidence>
<dbReference type="GO" id="GO:0051301">
    <property type="term" value="P:cell division"/>
    <property type="evidence" value="ECO:0007669"/>
    <property type="project" value="UniProtKB-KW"/>
</dbReference>
<dbReference type="NCBIfam" id="TIGR03544">
    <property type="entry name" value="DivI1A_domain"/>
    <property type="match status" value="4"/>
</dbReference>
<dbReference type="EMBL" id="SMKW01000002">
    <property type="protein sequence ID" value="TDD56051.1"/>
    <property type="molecule type" value="Genomic_DNA"/>
</dbReference>